<dbReference type="EMBL" id="FUZZ01000005">
    <property type="protein sequence ID" value="SKD09429.1"/>
    <property type="molecule type" value="Genomic_DNA"/>
</dbReference>
<dbReference type="AlphaFoldDB" id="A0A1T5PAZ2"/>
<protein>
    <submittedName>
        <fullName evidence="1">Uncharacterized protein</fullName>
    </submittedName>
</protein>
<evidence type="ECO:0000313" key="2">
    <source>
        <dbReference type="Proteomes" id="UP000190166"/>
    </source>
</evidence>
<dbReference type="STRING" id="393003.SAMN05660461_5317"/>
<gene>
    <name evidence="1" type="ORF">SAMN05660461_5317</name>
</gene>
<organism evidence="1 2">
    <name type="scientific">Chitinophaga ginsengisegetis</name>
    <dbReference type="NCBI Taxonomy" id="393003"/>
    <lineage>
        <taxon>Bacteria</taxon>
        <taxon>Pseudomonadati</taxon>
        <taxon>Bacteroidota</taxon>
        <taxon>Chitinophagia</taxon>
        <taxon>Chitinophagales</taxon>
        <taxon>Chitinophagaceae</taxon>
        <taxon>Chitinophaga</taxon>
    </lineage>
</organism>
<evidence type="ECO:0000313" key="1">
    <source>
        <dbReference type="EMBL" id="SKD09429.1"/>
    </source>
</evidence>
<reference evidence="1 2" key="1">
    <citation type="submission" date="2017-02" db="EMBL/GenBank/DDBJ databases">
        <authorList>
            <person name="Peterson S.W."/>
        </authorList>
    </citation>
    <scope>NUCLEOTIDE SEQUENCE [LARGE SCALE GENOMIC DNA]</scope>
    <source>
        <strain evidence="1 2">DSM 18108</strain>
    </source>
</reference>
<accession>A0A1T5PAZ2</accession>
<dbReference type="Proteomes" id="UP000190166">
    <property type="component" value="Unassembled WGS sequence"/>
</dbReference>
<sequence length="71" mass="8373">MPNSQGLIPKRMVIYARDIENITGRSERTARLMLQRIRETFGKNQGQFISVSEFCQYTGLKEEEVNRFLLY</sequence>
<dbReference type="RefSeq" id="WP_079472593.1">
    <property type="nucleotide sequence ID" value="NZ_FUZZ01000005.1"/>
</dbReference>
<keyword evidence="2" id="KW-1185">Reference proteome</keyword>
<name>A0A1T5PAZ2_9BACT</name>
<proteinExistence type="predicted"/>